<evidence type="ECO:0000256" key="1">
    <source>
        <dbReference type="SAM" id="Phobius"/>
    </source>
</evidence>
<reference evidence="3 4" key="1">
    <citation type="submission" date="2017-03" db="EMBL/GenBank/DDBJ databases">
        <title>Genomes of endolithic fungi from Antarctica.</title>
        <authorList>
            <person name="Coleine C."/>
            <person name="Masonjones S."/>
            <person name="Stajich J.E."/>
        </authorList>
    </citation>
    <scope>NUCLEOTIDE SEQUENCE [LARGE SCALE GENOMIC DNA]</scope>
    <source>
        <strain evidence="3 4">CCFEE 6315</strain>
    </source>
</reference>
<dbReference type="PANTHER" id="PTHR42109">
    <property type="entry name" value="UNPLACED GENOMIC SCAFFOLD UM_SCAF_CONTIG_1.265, WHOLE GENOME SHOTGUN SEQUENCE"/>
    <property type="match status" value="1"/>
</dbReference>
<accession>A0A4U0TX58</accession>
<dbReference type="AlphaFoldDB" id="A0A4U0TX58"/>
<dbReference type="InterPro" id="IPR056119">
    <property type="entry name" value="DUF7702"/>
</dbReference>
<keyword evidence="1" id="KW-1133">Transmembrane helix</keyword>
<proteinExistence type="predicted"/>
<organism evidence="3 4">
    <name type="scientific">Salinomyces thailandicus</name>
    <dbReference type="NCBI Taxonomy" id="706561"/>
    <lineage>
        <taxon>Eukaryota</taxon>
        <taxon>Fungi</taxon>
        <taxon>Dikarya</taxon>
        <taxon>Ascomycota</taxon>
        <taxon>Pezizomycotina</taxon>
        <taxon>Dothideomycetes</taxon>
        <taxon>Dothideomycetidae</taxon>
        <taxon>Mycosphaerellales</taxon>
        <taxon>Teratosphaeriaceae</taxon>
        <taxon>Salinomyces</taxon>
    </lineage>
</organism>
<dbReference type="PANTHER" id="PTHR42109:SF2">
    <property type="entry name" value="INTEGRAL MEMBRANE PROTEIN"/>
    <property type="match status" value="1"/>
</dbReference>
<feature type="transmembrane region" description="Helical" evidence="1">
    <location>
        <begin position="111"/>
        <end position="128"/>
    </location>
</feature>
<dbReference type="Pfam" id="PF24800">
    <property type="entry name" value="DUF7702"/>
    <property type="match status" value="1"/>
</dbReference>
<keyword evidence="1" id="KW-0812">Transmembrane</keyword>
<keyword evidence="4" id="KW-1185">Reference proteome</keyword>
<feature type="domain" description="DUF7702" evidence="2">
    <location>
        <begin position="8"/>
        <end position="241"/>
    </location>
</feature>
<name>A0A4U0TX58_9PEZI</name>
<dbReference type="EMBL" id="NAJL01000025">
    <property type="protein sequence ID" value="TKA27033.1"/>
    <property type="molecule type" value="Genomic_DNA"/>
</dbReference>
<keyword evidence="1" id="KW-0472">Membrane</keyword>
<comment type="caution">
    <text evidence="3">The sequence shown here is derived from an EMBL/GenBank/DDBJ whole genome shotgun (WGS) entry which is preliminary data.</text>
</comment>
<dbReference type="Proteomes" id="UP000308549">
    <property type="component" value="Unassembled WGS sequence"/>
</dbReference>
<feature type="transmembrane region" description="Helical" evidence="1">
    <location>
        <begin position="6"/>
        <end position="27"/>
    </location>
</feature>
<evidence type="ECO:0000313" key="3">
    <source>
        <dbReference type="EMBL" id="TKA27033.1"/>
    </source>
</evidence>
<dbReference type="OrthoDB" id="2560628at2759"/>
<evidence type="ECO:0000259" key="2">
    <source>
        <dbReference type="Pfam" id="PF24800"/>
    </source>
</evidence>
<feature type="transmembrane region" description="Helical" evidence="1">
    <location>
        <begin position="179"/>
        <end position="204"/>
    </location>
</feature>
<feature type="transmembrane region" description="Helical" evidence="1">
    <location>
        <begin position="148"/>
        <end position="167"/>
    </location>
</feature>
<gene>
    <name evidence="3" type="ORF">B0A50_05224</name>
</gene>
<sequence>MLAPKPSLAATELAFYIPAFLSSAFILHKQGFARQQGWFYLLALSILRLIGAACTLYMATQNDFSASLLETAIITSAVGTAPLLLALLGFQERVNEGMEHKGLSSDVFRPIHLIALTALVISIVGGVYETHASASDQRTGKKLMDAAGILFLTIYLALCGSAIRALVELRWVLVDEKRLAHACVVALPFLCVRIVYTLCVVFGTRGSVFDFRNVNVWVQAFMQFLMEVVVVAIFVLAGVTTPKHVKREMQEGAVKEDAGDEGVELGETVGQG</sequence>
<protein>
    <recommendedName>
        <fullName evidence="2">DUF7702 domain-containing protein</fullName>
    </recommendedName>
</protein>
<feature type="transmembrane region" description="Helical" evidence="1">
    <location>
        <begin position="71"/>
        <end position="90"/>
    </location>
</feature>
<feature type="transmembrane region" description="Helical" evidence="1">
    <location>
        <begin position="39"/>
        <end position="59"/>
    </location>
</feature>
<feature type="transmembrane region" description="Helical" evidence="1">
    <location>
        <begin position="216"/>
        <end position="239"/>
    </location>
</feature>
<evidence type="ECO:0000313" key="4">
    <source>
        <dbReference type="Proteomes" id="UP000308549"/>
    </source>
</evidence>